<evidence type="ECO:0000313" key="3">
    <source>
        <dbReference type="Proteomes" id="UP001442364"/>
    </source>
</evidence>
<evidence type="ECO:0000256" key="1">
    <source>
        <dbReference type="SAM" id="Phobius"/>
    </source>
</evidence>
<keyword evidence="1" id="KW-0812">Transmembrane</keyword>
<keyword evidence="1" id="KW-0472">Membrane</keyword>
<dbReference type="Proteomes" id="UP001442364">
    <property type="component" value="Unassembled WGS sequence"/>
</dbReference>
<evidence type="ECO:0000313" key="2">
    <source>
        <dbReference type="EMBL" id="MEQ2379726.1"/>
    </source>
</evidence>
<sequence>MEYLLEEYGDVIICITGLAIAFTFLGICMNKCTVLEGTQLAKLFYR</sequence>
<organism evidence="2 3">
    <name type="scientific">[Lactobacillus] rogosae</name>
    <dbReference type="NCBI Taxonomy" id="706562"/>
    <lineage>
        <taxon>Bacteria</taxon>
        <taxon>Bacillati</taxon>
        <taxon>Bacillota</taxon>
        <taxon>Clostridia</taxon>
        <taxon>Lachnospirales</taxon>
        <taxon>Lachnospiraceae</taxon>
        <taxon>Lachnospira</taxon>
    </lineage>
</organism>
<name>A0ABV1BVF6_9FIRM</name>
<protein>
    <submittedName>
        <fullName evidence="2">Uncharacterized protein</fullName>
    </submittedName>
</protein>
<reference evidence="2 3" key="1">
    <citation type="submission" date="2024-03" db="EMBL/GenBank/DDBJ databases">
        <title>Human intestinal bacterial collection.</title>
        <authorList>
            <person name="Pauvert C."/>
            <person name="Hitch T.C.A."/>
            <person name="Clavel T."/>
        </authorList>
    </citation>
    <scope>NUCLEOTIDE SEQUENCE [LARGE SCALE GENOMIC DNA]</scope>
    <source>
        <strain evidence="2 3">CLA-AA-H255</strain>
    </source>
</reference>
<keyword evidence="3" id="KW-1185">Reference proteome</keyword>
<accession>A0ABV1BVF6</accession>
<proteinExistence type="predicted"/>
<dbReference type="RefSeq" id="WP_022501155.1">
    <property type="nucleotide sequence ID" value="NZ_DAWCMB010000395.1"/>
</dbReference>
<dbReference type="EMBL" id="JBBMER010000004">
    <property type="protein sequence ID" value="MEQ2379726.1"/>
    <property type="molecule type" value="Genomic_DNA"/>
</dbReference>
<feature type="transmembrane region" description="Helical" evidence="1">
    <location>
        <begin position="7"/>
        <end position="27"/>
    </location>
</feature>
<gene>
    <name evidence="2" type="ORF">WMO14_07515</name>
</gene>
<comment type="caution">
    <text evidence="2">The sequence shown here is derived from an EMBL/GenBank/DDBJ whole genome shotgun (WGS) entry which is preliminary data.</text>
</comment>
<keyword evidence="1" id="KW-1133">Transmembrane helix</keyword>